<dbReference type="InterPro" id="IPR000644">
    <property type="entry name" value="CBS_dom"/>
</dbReference>
<dbReference type="SMART" id="SM00116">
    <property type="entry name" value="CBS"/>
    <property type="match status" value="4"/>
</dbReference>
<evidence type="ECO:0000313" key="7">
    <source>
        <dbReference type="Proteomes" id="UP001497444"/>
    </source>
</evidence>
<dbReference type="EMBL" id="OZ020097">
    <property type="protein sequence ID" value="CAK9268594.1"/>
    <property type="molecule type" value="Genomic_DNA"/>
</dbReference>
<gene>
    <name evidence="6" type="ORF">CSSPJE1EN1_LOCUS14072</name>
</gene>
<evidence type="ECO:0000256" key="1">
    <source>
        <dbReference type="ARBA" id="ARBA00022737"/>
    </source>
</evidence>
<keyword evidence="4" id="KW-1133">Transmembrane helix</keyword>
<feature type="domain" description="CBS" evidence="5">
    <location>
        <begin position="367"/>
        <end position="426"/>
    </location>
</feature>
<evidence type="ECO:0000256" key="2">
    <source>
        <dbReference type="ARBA" id="ARBA00023122"/>
    </source>
</evidence>
<name>A0ABP0WNZ9_9BRYO</name>
<evidence type="ECO:0000256" key="3">
    <source>
        <dbReference type="PROSITE-ProRule" id="PRU00703"/>
    </source>
</evidence>
<dbReference type="Proteomes" id="UP001497444">
    <property type="component" value="Chromosome 2"/>
</dbReference>
<feature type="transmembrane region" description="Helical" evidence="4">
    <location>
        <begin position="150"/>
        <end position="170"/>
    </location>
</feature>
<evidence type="ECO:0000313" key="6">
    <source>
        <dbReference type="EMBL" id="CAK9268594.1"/>
    </source>
</evidence>
<evidence type="ECO:0000259" key="5">
    <source>
        <dbReference type="PROSITE" id="PS51371"/>
    </source>
</evidence>
<keyword evidence="4" id="KW-0472">Membrane</keyword>
<dbReference type="InterPro" id="IPR046342">
    <property type="entry name" value="CBS_dom_sf"/>
</dbReference>
<dbReference type="Pfam" id="PF00571">
    <property type="entry name" value="CBS"/>
    <property type="match status" value="3"/>
</dbReference>
<organism evidence="6 7">
    <name type="scientific">Sphagnum jensenii</name>
    <dbReference type="NCBI Taxonomy" id="128206"/>
    <lineage>
        <taxon>Eukaryota</taxon>
        <taxon>Viridiplantae</taxon>
        <taxon>Streptophyta</taxon>
        <taxon>Embryophyta</taxon>
        <taxon>Bryophyta</taxon>
        <taxon>Sphagnophytina</taxon>
        <taxon>Sphagnopsida</taxon>
        <taxon>Sphagnales</taxon>
        <taxon>Sphagnaceae</taxon>
        <taxon>Sphagnum</taxon>
    </lineage>
</organism>
<evidence type="ECO:0000256" key="4">
    <source>
        <dbReference type="SAM" id="Phobius"/>
    </source>
</evidence>
<protein>
    <recommendedName>
        <fullName evidence="5">CBS domain-containing protein</fullName>
    </recommendedName>
</protein>
<feature type="domain" description="CBS" evidence="5">
    <location>
        <begin position="288"/>
        <end position="346"/>
    </location>
</feature>
<sequence length="460" mass="49389">MAAEANEEKPINQQLEELWTQNGEKRGVPQSIRRLLNTAFTNVQVSSFPDLPSGKVVEIPGDSSIALAVQTLAENNIFSAPVTNPEASPTDSWAARYKGIVDYPSIILWVLEQAEMAAASFAAGSAAAVGMGAGAFGALGAIVLGLTGPVAIAGLATAAVGAAIAGGIAAERGLGKDASAAADALGEDFYKVILQEEPFKSTQVGEITKSYRWAPFLPIEPDESMLTVLLLLSKFRLRSIPVVNDCDPDVKNVITQSAVIQGLSLCRGRDWFDSLAGKSLFQIGLPVMSPDQMVSVDANQLVLEAFILMKEKGIGGLPVVEGPEKKLKGNISVRDVRYLLLQPDLFAHRRELTIAEFMKTVKWIAPAETGLMPPITCEKTSKLGDVIETLSSKNIHRIYVVDKGSQVAGVITLRDIIGCFVSEPEGYFDNYFGGAFKETIQSEQVLGDDYVEQDEADFIH</sequence>
<feature type="domain" description="CBS" evidence="5">
    <location>
        <begin position="207"/>
        <end position="274"/>
    </location>
</feature>
<dbReference type="InterPro" id="IPR050511">
    <property type="entry name" value="AMPK_gamma/SDS23_families"/>
</dbReference>
<dbReference type="PANTHER" id="PTHR13780">
    <property type="entry name" value="AMP-ACTIVATED PROTEIN KINASE, GAMMA REGULATORY SUBUNIT"/>
    <property type="match status" value="1"/>
</dbReference>
<dbReference type="PANTHER" id="PTHR13780:SF47">
    <property type="entry name" value="SNF1-RELATED PROTEIN KINASE REGULATORY SUBUNIT GAMMA-1-LIKE"/>
    <property type="match status" value="1"/>
</dbReference>
<keyword evidence="7" id="KW-1185">Reference proteome</keyword>
<proteinExistence type="predicted"/>
<dbReference type="SUPFAM" id="SSF54631">
    <property type="entry name" value="CBS-domain pair"/>
    <property type="match status" value="2"/>
</dbReference>
<keyword evidence="1" id="KW-0677">Repeat</keyword>
<dbReference type="Gene3D" id="3.10.580.10">
    <property type="entry name" value="CBS-domain"/>
    <property type="match status" value="2"/>
</dbReference>
<dbReference type="PROSITE" id="PS51371">
    <property type="entry name" value="CBS"/>
    <property type="match status" value="3"/>
</dbReference>
<reference evidence="6 7" key="1">
    <citation type="submission" date="2024-02" db="EMBL/GenBank/DDBJ databases">
        <authorList>
            <consortium name="ELIXIR-Norway"/>
            <consortium name="Elixir Norway"/>
        </authorList>
    </citation>
    <scope>NUCLEOTIDE SEQUENCE [LARGE SCALE GENOMIC DNA]</scope>
</reference>
<feature type="transmembrane region" description="Helical" evidence="4">
    <location>
        <begin position="121"/>
        <end position="144"/>
    </location>
</feature>
<dbReference type="CDD" id="cd02205">
    <property type="entry name" value="CBS_pair_SF"/>
    <property type="match status" value="2"/>
</dbReference>
<accession>A0ABP0WNZ9</accession>
<keyword evidence="2 3" id="KW-0129">CBS domain</keyword>
<keyword evidence="4" id="KW-0812">Transmembrane</keyword>